<feature type="compositionally biased region" description="Basic residues" evidence="1">
    <location>
        <begin position="41"/>
        <end position="52"/>
    </location>
</feature>
<dbReference type="EMBL" id="JANPWB010000013">
    <property type="protein sequence ID" value="KAJ1110969.1"/>
    <property type="molecule type" value="Genomic_DNA"/>
</dbReference>
<evidence type="ECO:0000313" key="3">
    <source>
        <dbReference type="Proteomes" id="UP001066276"/>
    </source>
</evidence>
<comment type="caution">
    <text evidence="2">The sequence shown here is derived from an EMBL/GenBank/DDBJ whole genome shotgun (WGS) entry which is preliminary data.</text>
</comment>
<evidence type="ECO:0000256" key="1">
    <source>
        <dbReference type="SAM" id="MobiDB-lite"/>
    </source>
</evidence>
<gene>
    <name evidence="2" type="ORF">NDU88_008315</name>
</gene>
<protein>
    <submittedName>
        <fullName evidence="2">Uncharacterized protein</fullName>
    </submittedName>
</protein>
<dbReference type="Proteomes" id="UP001066276">
    <property type="component" value="Chromosome 9"/>
</dbReference>
<organism evidence="2 3">
    <name type="scientific">Pleurodeles waltl</name>
    <name type="common">Iberian ribbed newt</name>
    <dbReference type="NCBI Taxonomy" id="8319"/>
    <lineage>
        <taxon>Eukaryota</taxon>
        <taxon>Metazoa</taxon>
        <taxon>Chordata</taxon>
        <taxon>Craniata</taxon>
        <taxon>Vertebrata</taxon>
        <taxon>Euteleostomi</taxon>
        <taxon>Amphibia</taxon>
        <taxon>Batrachia</taxon>
        <taxon>Caudata</taxon>
        <taxon>Salamandroidea</taxon>
        <taxon>Salamandridae</taxon>
        <taxon>Pleurodelinae</taxon>
        <taxon>Pleurodeles</taxon>
    </lineage>
</organism>
<proteinExistence type="predicted"/>
<evidence type="ECO:0000313" key="2">
    <source>
        <dbReference type="EMBL" id="KAJ1110969.1"/>
    </source>
</evidence>
<feature type="region of interest" description="Disordered" evidence="1">
    <location>
        <begin position="33"/>
        <end position="78"/>
    </location>
</feature>
<name>A0AAV7N682_PLEWA</name>
<dbReference type="AlphaFoldDB" id="A0AAV7N682"/>
<keyword evidence="3" id="KW-1185">Reference proteome</keyword>
<reference evidence="2" key="1">
    <citation type="journal article" date="2022" name="bioRxiv">
        <title>Sequencing and chromosome-scale assembly of the giantPleurodeles waltlgenome.</title>
        <authorList>
            <person name="Brown T."/>
            <person name="Elewa A."/>
            <person name="Iarovenko S."/>
            <person name="Subramanian E."/>
            <person name="Araus A.J."/>
            <person name="Petzold A."/>
            <person name="Susuki M."/>
            <person name="Suzuki K.-i.T."/>
            <person name="Hayashi T."/>
            <person name="Toyoda A."/>
            <person name="Oliveira C."/>
            <person name="Osipova E."/>
            <person name="Leigh N.D."/>
            <person name="Simon A."/>
            <person name="Yun M.H."/>
        </authorList>
    </citation>
    <scope>NUCLEOTIDE SEQUENCE</scope>
    <source>
        <strain evidence="2">20211129_DDA</strain>
        <tissue evidence="2">Liver</tissue>
    </source>
</reference>
<sequence length="150" mass="16384">MPGLCSVTVDRSLPPLAACLAAQLHLSNNTVAEARPSANRKASRWTRPIRTRRPTESAGSGEQRRHFVSFNRQKRRSDEATGRPSLRFVVSPFALVVSSSTDGCFIVVMLDLGLGVYFRRCRKNVVPVGVSSGDIGSRTCRGSIRSSHIT</sequence>
<accession>A0AAV7N682</accession>